<dbReference type="AlphaFoldDB" id="A0A8J3CR31"/>
<dbReference type="InterPro" id="IPR001509">
    <property type="entry name" value="Epimerase_deHydtase"/>
</dbReference>
<gene>
    <name evidence="2" type="ORF">GCM10009069_09330</name>
</gene>
<dbReference type="FunFam" id="3.40.50.720:FF:000702">
    <property type="entry name" value="NADH dehydrogenase (Ubiquinone)"/>
    <property type="match status" value="1"/>
</dbReference>
<keyword evidence="3" id="KW-1185">Reference proteome</keyword>
<dbReference type="Proteomes" id="UP000634004">
    <property type="component" value="Unassembled WGS sequence"/>
</dbReference>
<dbReference type="CDD" id="cd05271">
    <property type="entry name" value="NDUFA9_like_SDR_a"/>
    <property type="match status" value="1"/>
</dbReference>
<organism evidence="2 3">
    <name type="scientific">Algimonas arctica</name>
    <dbReference type="NCBI Taxonomy" id="1479486"/>
    <lineage>
        <taxon>Bacteria</taxon>
        <taxon>Pseudomonadati</taxon>
        <taxon>Pseudomonadota</taxon>
        <taxon>Alphaproteobacteria</taxon>
        <taxon>Maricaulales</taxon>
        <taxon>Robiginitomaculaceae</taxon>
        <taxon>Algimonas</taxon>
    </lineage>
</organism>
<reference evidence="2" key="2">
    <citation type="submission" date="2020-09" db="EMBL/GenBank/DDBJ databases">
        <authorList>
            <person name="Sun Q."/>
            <person name="Kim S."/>
        </authorList>
    </citation>
    <scope>NUCLEOTIDE SEQUENCE</scope>
    <source>
        <strain evidence="2">KCTC 32513</strain>
    </source>
</reference>
<protein>
    <submittedName>
        <fullName evidence="2">3-beta-hydroxy-Delta(5)-steroid dehydrogenase</fullName>
    </submittedName>
</protein>
<dbReference type="SUPFAM" id="SSF51735">
    <property type="entry name" value="NAD(P)-binding Rossmann-fold domains"/>
    <property type="match status" value="1"/>
</dbReference>
<dbReference type="InterPro" id="IPR051207">
    <property type="entry name" value="ComplexI_NDUFA9_subunit"/>
</dbReference>
<feature type="domain" description="NAD-dependent epimerase/dehydratase" evidence="1">
    <location>
        <begin position="6"/>
        <end position="213"/>
    </location>
</feature>
<dbReference type="EMBL" id="BMZH01000003">
    <property type="protein sequence ID" value="GHA88513.1"/>
    <property type="molecule type" value="Genomic_DNA"/>
</dbReference>
<dbReference type="PANTHER" id="PTHR12126">
    <property type="entry name" value="NADH-UBIQUINONE OXIDOREDUCTASE 39 KDA SUBUNIT-RELATED"/>
    <property type="match status" value="1"/>
</dbReference>
<dbReference type="GO" id="GO:0044877">
    <property type="term" value="F:protein-containing complex binding"/>
    <property type="evidence" value="ECO:0007669"/>
    <property type="project" value="TreeGrafter"/>
</dbReference>
<evidence type="ECO:0000313" key="2">
    <source>
        <dbReference type="EMBL" id="GHA88513.1"/>
    </source>
</evidence>
<reference evidence="2" key="1">
    <citation type="journal article" date="2014" name="Int. J. Syst. Evol. Microbiol.">
        <title>Complete genome sequence of Corynebacterium casei LMG S-19264T (=DSM 44701T), isolated from a smear-ripened cheese.</title>
        <authorList>
            <consortium name="US DOE Joint Genome Institute (JGI-PGF)"/>
            <person name="Walter F."/>
            <person name="Albersmeier A."/>
            <person name="Kalinowski J."/>
            <person name="Ruckert C."/>
        </authorList>
    </citation>
    <scope>NUCLEOTIDE SEQUENCE</scope>
    <source>
        <strain evidence="2">KCTC 32513</strain>
    </source>
</reference>
<evidence type="ECO:0000313" key="3">
    <source>
        <dbReference type="Proteomes" id="UP000634004"/>
    </source>
</evidence>
<name>A0A8J3CR31_9PROT</name>
<dbReference type="PANTHER" id="PTHR12126:SF11">
    <property type="entry name" value="NADH DEHYDROGENASE [UBIQUINONE] 1 ALPHA SUBCOMPLEX SUBUNIT 9, MITOCHONDRIAL"/>
    <property type="match status" value="1"/>
</dbReference>
<evidence type="ECO:0000259" key="1">
    <source>
        <dbReference type="Pfam" id="PF01370"/>
    </source>
</evidence>
<dbReference type="InterPro" id="IPR036291">
    <property type="entry name" value="NAD(P)-bd_dom_sf"/>
</dbReference>
<comment type="caution">
    <text evidence="2">The sequence shown here is derived from an EMBL/GenBank/DDBJ whole genome shotgun (WGS) entry which is preliminary data.</text>
</comment>
<sequence length="324" mass="35030">MHNGLVTVFGGSGFVGKQVVRALVRDGWRVRVPMRSPHLGHELRVLGNVGQVQLVQANLRFPASVDAALDGADACVNLVALLHQTGRQTFESLHVDGADNIALACVERGITNLAHISAIGANPDAKSNYARTKGEGEDVIRDRVPTADILRPSIIFGEGDGFFTRFASLAVMSPALPLIGGGNTKFQPAYVGDVADAVAKVIKRGTTGQTYELAGPRTYSFAQLMRFTLDTIDRRRVLVPVPWFAAVPMGFAGEIAGALPFVEPFLTRDQVEILKVDNVASGDHPGFSELNITPDTIEAIVPDYLERFRKYGQFHEGRSPKASR</sequence>
<dbReference type="Pfam" id="PF01370">
    <property type="entry name" value="Epimerase"/>
    <property type="match status" value="1"/>
</dbReference>
<proteinExistence type="predicted"/>
<dbReference type="RefSeq" id="WP_189495941.1">
    <property type="nucleotide sequence ID" value="NZ_BMZH01000003.1"/>
</dbReference>
<accession>A0A8J3CR31</accession>
<dbReference type="Gene3D" id="3.40.50.720">
    <property type="entry name" value="NAD(P)-binding Rossmann-like Domain"/>
    <property type="match status" value="1"/>
</dbReference>